<dbReference type="Proteomes" id="UP001297600">
    <property type="component" value="Unassembled WGS sequence"/>
</dbReference>
<sequence length="150" mass="16863">MEGKKITAEAARDIWAAELKNGTESFHRWGSTTNHLIDVLKDLHELTGGHIDDPLGFFILKSGDKHLPETEKVEGIHSSQKAKLRRETIAYCLVYCLLERNSTGSSHFDVLLNKALKLLMIERLEEREMDSSFFNTSNDDLGSLFGSKGV</sequence>
<keyword evidence="2" id="KW-1185">Reference proteome</keyword>
<accession>A0ABS9MTC3</accession>
<reference evidence="1 2" key="1">
    <citation type="submission" date="2022-02" db="EMBL/GenBank/DDBJ databases">
        <title>Mesosutterella porci, a novel member of the family Sutterellaceae from pig feces.</title>
        <authorList>
            <person name="Wylensek D."/>
            <person name="Clavel T."/>
        </authorList>
    </citation>
    <scope>NUCLEOTIDE SEQUENCE [LARGE SCALE GENOMIC DNA]</scope>
    <source>
        <strain evidence="2">oilRF-744-wt-GAM-9</strain>
    </source>
</reference>
<protein>
    <submittedName>
        <fullName evidence="1">Uncharacterized protein</fullName>
    </submittedName>
</protein>
<dbReference type="RefSeq" id="WP_237980500.1">
    <property type="nucleotide sequence ID" value="NZ_JAKNCT010000015.1"/>
</dbReference>
<evidence type="ECO:0000313" key="1">
    <source>
        <dbReference type="EMBL" id="MCG5031872.1"/>
    </source>
</evidence>
<name>A0ABS9MTC3_9BURK</name>
<organism evidence="1 2">
    <name type="scientific">Mesosutterella porci</name>
    <dbReference type="NCBI Taxonomy" id="2915351"/>
    <lineage>
        <taxon>Bacteria</taxon>
        <taxon>Pseudomonadati</taxon>
        <taxon>Pseudomonadota</taxon>
        <taxon>Betaproteobacteria</taxon>
        <taxon>Burkholderiales</taxon>
        <taxon>Sutterellaceae</taxon>
        <taxon>Mesosutterella</taxon>
    </lineage>
</organism>
<proteinExistence type="predicted"/>
<dbReference type="EMBL" id="JAKNCT010000015">
    <property type="protein sequence ID" value="MCG5031872.1"/>
    <property type="molecule type" value="Genomic_DNA"/>
</dbReference>
<gene>
    <name evidence="1" type="ORF">MAF45_10540</name>
</gene>
<evidence type="ECO:0000313" key="2">
    <source>
        <dbReference type="Proteomes" id="UP001297600"/>
    </source>
</evidence>
<comment type="caution">
    <text evidence="1">The sequence shown here is derived from an EMBL/GenBank/DDBJ whole genome shotgun (WGS) entry which is preliminary data.</text>
</comment>